<protein>
    <submittedName>
        <fullName evidence="1">Uncharacterized protein</fullName>
    </submittedName>
</protein>
<evidence type="ECO:0000313" key="2">
    <source>
        <dbReference type="Proteomes" id="UP000006056"/>
    </source>
</evidence>
<keyword evidence="2" id="KW-1185">Reference proteome</keyword>
<dbReference type="HOGENOM" id="CLU_2604845_0_0_0"/>
<reference evidence="1 2" key="1">
    <citation type="submission" date="2012-06" db="EMBL/GenBank/DDBJ databases">
        <title>Complete genome of Terriglobus roseus DSM 18391.</title>
        <authorList>
            <consortium name="US DOE Joint Genome Institute (JGI-PGF)"/>
            <person name="Lucas S."/>
            <person name="Copeland A."/>
            <person name="Lapidus A."/>
            <person name="Glavina del Rio T."/>
            <person name="Dalin E."/>
            <person name="Tice H."/>
            <person name="Bruce D."/>
            <person name="Goodwin L."/>
            <person name="Pitluck S."/>
            <person name="Peters L."/>
            <person name="Mikhailova N."/>
            <person name="Munk A.C.C."/>
            <person name="Kyrpides N."/>
            <person name="Mavromatis K."/>
            <person name="Ivanova N."/>
            <person name="Brettin T."/>
            <person name="Detter J.C."/>
            <person name="Han C."/>
            <person name="Larimer F."/>
            <person name="Land M."/>
            <person name="Hauser L."/>
            <person name="Markowitz V."/>
            <person name="Cheng J.-F."/>
            <person name="Hugenholtz P."/>
            <person name="Woyke T."/>
            <person name="Wu D."/>
            <person name="Brambilla E."/>
            <person name="Klenk H.-P."/>
            <person name="Eisen J.A."/>
        </authorList>
    </citation>
    <scope>NUCLEOTIDE SEQUENCE [LARGE SCALE GENOMIC DNA]</scope>
    <source>
        <strain evidence="2">DSM 18391 / NRRL B-41598 / KBS 63</strain>
    </source>
</reference>
<sequence>MESMPIDGKFTAEDVASLRGELASSGLDSWQAAELVSSFLAARGYGISSDGARSVITRIDATHCTLECMQQELETLALVM</sequence>
<dbReference type="EMBL" id="CP003379">
    <property type="protein sequence ID" value="AFL87305.1"/>
    <property type="molecule type" value="Genomic_DNA"/>
</dbReference>
<proteinExistence type="predicted"/>
<organism evidence="1 2">
    <name type="scientific">Terriglobus roseus (strain DSM 18391 / NRRL B-41598 / KBS 63)</name>
    <dbReference type="NCBI Taxonomy" id="926566"/>
    <lineage>
        <taxon>Bacteria</taxon>
        <taxon>Pseudomonadati</taxon>
        <taxon>Acidobacteriota</taxon>
        <taxon>Terriglobia</taxon>
        <taxon>Terriglobales</taxon>
        <taxon>Acidobacteriaceae</taxon>
        <taxon>Terriglobus</taxon>
    </lineage>
</organism>
<evidence type="ECO:0000313" key="1">
    <source>
        <dbReference type="EMBL" id="AFL87305.1"/>
    </source>
</evidence>
<dbReference type="KEGG" id="trs:Terro_0984"/>
<name>I3ZDI7_TERRK</name>
<gene>
    <name evidence="1" type="ordered locus">Terro_0984</name>
</gene>
<dbReference type="OrthoDB" id="121471at2"/>
<dbReference type="AlphaFoldDB" id="I3ZDI7"/>
<accession>I3ZDI7</accession>
<dbReference type="Proteomes" id="UP000006056">
    <property type="component" value="Chromosome"/>
</dbReference>
<dbReference type="STRING" id="926566.Terro_0984"/>